<evidence type="ECO:0000313" key="3">
    <source>
        <dbReference type="EMBL" id="MED6236016.1"/>
    </source>
</evidence>
<keyword evidence="1" id="KW-0472">Membrane</keyword>
<dbReference type="Gene3D" id="2.60.40.10">
    <property type="entry name" value="Immunoglobulins"/>
    <property type="match status" value="1"/>
</dbReference>
<dbReference type="InterPro" id="IPR042447">
    <property type="entry name" value="Anosmin-1"/>
</dbReference>
<dbReference type="InterPro" id="IPR003961">
    <property type="entry name" value="FN3_dom"/>
</dbReference>
<dbReference type="EMBL" id="JAHUTI010011175">
    <property type="protein sequence ID" value="MED6236016.1"/>
    <property type="molecule type" value="Genomic_DNA"/>
</dbReference>
<keyword evidence="4" id="KW-1185">Reference proteome</keyword>
<protein>
    <recommendedName>
        <fullName evidence="2">Fibronectin type-III domain-containing protein</fullName>
    </recommendedName>
</protein>
<keyword evidence="1" id="KW-0812">Transmembrane</keyword>
<dbReference type="PANTHER" id="PTHR14131:SF7">
    <property type="entry name" value="ANOSMIN 1B"/>
    <property type="match status" value="1"/>
</dbReference>
<feature type="transmembrane region" description="Helical" evidence="1">
    <location>
        <begin position="216"/>
        <end position="238"/>
    </location>
</feature>
<dbReference type="PANTHER" id="PTHR14131">
    <property type="entry name" value="ANOSMIN"/>
    <property type="match status" value="1"/>
</dbReference>
<dbReference type="Pfam" id="PF00041">
    <property type="entry name" value="fn3"/>
    <property type="match status" value="1"/>
</dbReference>
<evidence type="ECO:0000256" key="1">
    <source>
        <dbReference type="SAM" id="Phobius"/>
    </source>
</evidence>
<accession>A0ABU7ACZ2</accession>
<evidence type="ECO:0000259" key="2">
    <source>
        <dbReference type="Pfam" id="PF00041"/>
    </source>
</evidence>
<sequence length="243" mass="28151">MQDSSPRRLSLYTPDVDPYVESLFSTFLFFSFSLSLYVDPSPPEPPTNIRVSNQSLEWADSQLVPEFTERLTGSRAKVAVLLHWEPPREGDLPVHNYRITWMSRHAHTTHKHTVQEQPHTEHINKPMRTAHLQAQEQGKKESSSTLTHGAQTELWLQGLLPATPYVVSVQTVAYWGQKRLRSHRAQLFFTTIIHEGRAKNNQLSLKLKSSSQEQNFYTFFLNFSTIFSITTTNLSLFYKDFIW</sequence>
<feature type="domain" description="Fibronectin type-III" evidence="2">
    <location>
        <begin position="79"/>
        <end position="173"/>
    </location>
</feature>
<dbReference type="Proteomes" id="UP001345963">
    <property type="component" value="Unassembled WGS sequence"/>
</dbReference>
<dbReference type="SUPFAM" id="SSF49265">
    <property type="entry name" value="Fibronectin type III"/>
    <property type="match status" value="1"/>
</dbReference>
<dbReference type="InterPro" id="IPR013783">
    <property type="entry name" value="Ig-like_fold"/>
</dbReference>
<name>A0ABU7ACZ2_9TELE</name>
<keyword evidence="1" id="KW-1133">Transmembrane helix</keyword>
<dbReference type="CDD" id="cd00063">
    <property type="entry name" value="FN3"/>
    <property type="match status" value="1"/>
</dbReference>
<evidence type="ECO:0000313" key="4">
    <source>
        <dbReference type="Proteomes" id="UP001345963"/>
    </source>
</evidence>
<gene>
    <name evidence="3" type="ORF">ATANTOWER_003235</name>
</gene>
<organism evidence="3 4">
    <name type="scientific">Ataeniobius toweri</name>
    <dbReference type="NCBI Taxonomy" id="208326"/>
    <lineage>
        <taxon>Eukaryota</taxon>
        <taxon>Metazoa</taxon>
        <taxon>Chordata</taxon>
        <taxon>Craniata</taxon>
        <taxon>Vertebrata</taxon>
        <taxon>Euteleostomi</taxon>
        <taxon>Actinopterygii</taxon>
        <taxon>Neopterygii</taxon>
        <taxon>Teleostei</taxon>
        <taxon>Neoteleostei</taxon>
        <taxon>Acanthomorphata</taxon>
        <taxon>Ovalentaria</taxon>
        <taxon>Atherinomorphae</taxon>
        <taxon>Cyprinodontiformes</taxon>
        <taxon>Goodeidae</taxon>
        <taxon>Ataeniobius</taxon>
    </lineage>
</organism>
<comment type="caution">
    <text evidence="3">The sequence shown here is derived from an EMBL/GenBank/DDBJ whole genome shotgun (WGS) entry which is preliminary data.</text>
</comment>
<proteinExistence type="predicted"/>
<reference evidence="3 4" key="1">
    <citation type="submission" date="2021-07" db="EMBL/GenBank/DDBJ databases">
        <authorList>
            <person name="Palmer J.M."/>
        </authorList>
    </citation>
    <scope>NUCLEOTIDE SEQUENCE [LARGE SCALE GENOMIC DNA]</scope>
    <source>
        <strain evidence="3 4">AT_MEX2019</strain>
        <tissue evidence="3">Muscle</tissue>
    </source>
</reference>
<dbReference type="InterPro" id="IPR036116">
    <property type="entry name" value="FN3_sf"/>
</dbReference>